<dbReference type="SMART" id="SM00325">
    <property type="entry name" value="RhoGEF"/>
    <property type="match status" value="1"/>
</dbReference>
<protein>
    <recommendedName>
        <fullName evidence="4">DH domain-containing protein</fullName>
    </recommendedName>
</protein>
<comment type="subcellular location">
    <subcellularLocation>
        <location evidence="1">Cytoplasm</location>
    </subcellularLocation>
</comment>
<evidence type="ECO:0000256" key="1">
    <source>
        <dbReference type="ARBA" id="ARBA00004496"/>
    </source>
</evidence>
<dbReference type="Proteomes" id="UP000294933">
    <property type="component" value="Unassembled WGS sequence"/>
</dbReference>
<evidence type="ECO:0000256" key="3">
    <source>
        <dbReference type="SAM" id="MobiDB-lite"/>
    </source>
</evidence>
<keyword evidence="2" id="KW-0963">Cytoplasm</keyword>
<evidence type="ECO:0000313" key="5">
    <source>
        <dbReference type="EMBL" id="TDL16312.1"/>
    </source>
</evidence>
<dbReference type="STRING" id="50990.A0A4Y7PN85"/>
<feature type="compositionally biased region" description="Low complexity" evidence="3">
    <location>
        <begin position="129"/>
        <end position="138"/>
    </location>
</feature>
<feature type="region of interest" description="Disordered" evidence="3">
    <location>
        <begin position="491"/>
        <end position="541"/>
    </location>
</feature>
<feature type="compositionally biased region" description="Basic and acidic residues" evidence="3">
    <location>
        <begin position="558"/>
        <end position="567"/>
    </location>
</feature>
<feature type="compositionally biased region" description="Polar residues" evidence="3">
    <location>
        <begin position="659"/>
        <end position="669"/>
    </location>
</feature>
<dbReference type="SUPFAM" id="SSF48065">
    <property type="entry name" value="DBL homology domain (DH-domain)"/>
    <property type="match status" value="1"/>
</dbReference>
<dbReference type="PROSITE" id="PS50010">
    <property type="entry name" value="DH_2"/>
    <property type="match status" value="1"/>
</dbReference>
<dbReference type="PANTHER" id="PTHR46006">
    <property type="entry name" value="RHO GUANINE NUCLEOTIDE EXCHANGE FACTOR AT 64C, ISOFORM A"/>
    <property type="match status" value="1"/>
</dbReference>
<dbReference type="OrthoDB" id="1716625at2759"/>
<dbReference type="GO" id="GO:0035025">
    <property type="term" value="P:positive regulation of Rho protein signal transduction"/>
    <property type="evidence" value="ECO:0007669"/>
    <property type="project" value="TreeGrafter"/>
</dbReference>
<dbReference type="InterPro" id="IPR000219">
    <property type="entry name" value="DH_dom"/>
</dbReference>
<dbReference type="GO" id="GO:0005737">
    <property type="term" value="C:cytoplasm"/>
    <property type="evidence" value="ECO:0007669"/>
    <property type="project" value="UniProtKB-SubCell"/>
</dbReference>
<gene>
    <name evidence="5" type="ORF">BD410DRAFT_844516</name>
</gene>
<dbReference type="GO" id="GO:0005085">
    <property type="term" value="F:guanyl-nucleotide exchange factor activity"/>
    <property type="evidence" value="ECO:0007669"/>
    <property type="project" value="InterPro"/>
</dbReference>
<feature type="region of interest" description="Disordered" evidence="3">
    <location>
        <begin position="122"/>
        <end position="164"/>
    </location>
</feature>
<dbReference type="VEuPathDB" id="FungiDB:BD410DRAFT_844516"/>
<keyword evidence="6" id="KW-1185">Reference proteome</keyword>
<feature type="region of interest" description="Disordered" evidence="3">
    <location>
        <begin position="330"/>
        <end position="374"/>
    </location>
</feature>
<feature type="region of interest" description="Disordered" evidence="3">
    <location>
        <begin position="440"/>
        <end position="471"/>
    </location>
</feature>
<name>A0A4Y7PN85_9AGAM</name>
<dbReference type="InterPro" id="IPR035899">
    <property type="entry name" value="DBL_dom_sf"/>
</dbReference>
<feature type="region of interest" description="Disordered" evidence="3">
    <location>
        <begin position="271"/>
        <end position="290"/>
    </location>
</feature>
<sequence>MPQENRRPLPTPPPRSRSRSTSSAGGHGVNDSQNLVANANLSLNPAEGGRTTHGRHLGVSSSKAASVETSSSPIGTLTRKRTIQEPKSFSHFRPVLQSSPANKPFLPPSHYAAVAAGKTPPLLQHDNWSSGSSRCSGSTQPNAFHSSRQLSRRKKSPASGNVEEDLSMGIHTVSTMKALQSPTAEIVSESSLEFPGRALSQRPGINPSVIIKSGSSLPNTWDHSHQQINNLKEKNPQSSFVNSRAIASEAANISVPNIRLQIPRKSALKQNIPTEGSSHHGRASHFPGLHVSSNDITPKPLSVNPQPHRMFRSAPSSPIVESKLSLRTTRPAGINTPGAISPAYRTAAKPGKQLSSRPSTPSSLVPLDSDNSYKPKSMKRVLTVRNASVEHSSDMDTSSDERRVAAAAILKAAGLSAASGRRMARRQPADADVDDYHRVYSRSSSTPANAVSVASPAMGRSATPTEDLDGTRARRESALINLVSGMGLQDEAAHPPRDVSLHSTIHPTKSHSAHHSLNRSSEACDAGTHAGSPGPYTEMNRWNKRKQRFIAGSPIPSKRAEETHGPNHDNASQRDCTFIPHANDQKTTRSATKAARRASTPDLPRPSSFLQSLHDRVPTHDAGSLQHERGRAATLKMLHKRHSLGKLPSDGVGLGNGAGNSKSNAISTKSQKRQSRSLDNRGSRHQGQSPCPPLAEHMTRIRAETSSSGPLFEEVVAHNNTSGLSSTLILPQRHEAKRTSQLEHNRLSLTLSAERQRKAFGIPQSLSGLPTEGGCITHAESDVSMADTSWTNEGADEFELSLGAEKLFRGLSTSSHSSREMVMKGKFQHPMERREVHDYFHETHSTDNPSITISHSITDSSVESSSFYDDVESVLERARKPPVMDNITRSGDQLALSSWRATVPPLTYTTLLERHGVLEMRRQQVIWELSESEEFFLSDMRFALSHFVQPLLSPDRNWMPGVPTDVSRFFDWLDDIFQLHSQISSSLQHARASQYPLVLRVADCLRTFVSRFEVYQPYLVRLQEVTKSIDSVLEDSHSDFGEFIRMQSASERCEGNSFVSYLKLPLQRLVKYSDLFKKILDFTPCSHIDHLSAFSLFHSTNMVIRVMEDVKLREQEYLQIKVMLSGIDGLTVLVSNQLASRERKLLVHGVLEQVYINDESVQDSNIGNKLPGFIDSLPYISVYTIVLSDLVILATQNDPHSASEKTWRLLDHIGTSKILAISTLSGNNNHDHLLVLNVLPVDLDELESGVYTEKPISCLHLRVPADNRHDNNAPSDAFNKWREAFQKNYDFTVRSLSFPSQPGSFMPHGPGVDLEQDTRQSVLSILAAGLPLPKSPSLQIEDIQKNAAVDAPHQEREERGWWALRFQQVLREFQRQDASTSATLSPLQQVRISDR</sequence>
<feature type="compositionally biased region" description="Basic residues" evidence="3">
    <location>
        <begin position="508"/>
        <end position="517"/>
    </location>
</feature>
<accession>A0A4Y7PN85</accession>
<evidence type="ECO:0000259" key="4">
    <source>
        <dbReference type="PROSITE" id="PS50010"/>
    </source>
</evidence>
<feature type="compositionally biased region" description="Polar residues" evidence="3">
    <location>
        <begin position="353"/>
        <end position="374"/>
    </location>
</feature>
<dbReference type="Gene3D" id="1.20.900.10">
    <property type="entry name" value="Dbl homology (DH) domain"/>
    <property type="match status" value="1"/>
</dbReference>
<feature type="compositionally biased region" description="Low complexity" evidence="3">
    <location>
        <begin position="588"/>
        <end position="600"/>
    </location>
</feature>
<feature type="compositionally biased region" description="Low complexity" evidence="3">
    <location>
        <begin position="59"/>
        <end position="72"/>
    </location>
</feature>
<dbReference type="InterPro" id="IPR051480">
    <property type="entry name" value="Endocytic_GEF_Adapter"/>
</dbReference>
<proteinExistence type="predicted"/>
<feature type="region of interest" description="Disordered" evidence="3">
    <location>
        <begin position="1"/>
        <end position="105"/>
    </location>
</feature>
<feature type="compositionally biased region" description="Polar residues" evidence="3">
    <location>
        <begin position="139"/>
        <end position="149"/>
    </location>
</feature>
<feature type="compositionally biased region" description="Basic and acidic residues" evidence="3">
    <location>
        <begin position="491"/>
        <end position="500"/>
    </location>
</feature>
<feature type="domain" description="DH" evidence="4">
    <location>
        <begin position="921"/>
        <end position="1137"/>
    </location>
</feature>
<dbReference type="EMBL" id="ML170246">
    <property type="protein sequence ID" value="TDL16312.1"/>
    <property type="molecule type" value="Genomic_DNA"/>
</dbReference>
<feature type="region of interest" description="Disordered" evidence="3">
    <location>
        <begin position="554"/>
        <end position="611"/>
    </location>
</feature>
<evidence type="ECO:0000313" key="6">
    <source>
        <dbReference type="Proteomes" id="UP000294933"/>
    </source>
</evidence>
<dbReference type="Pfam" id="PF00621">
    <property type="entry name" value="RhoGEF"/>
    <property type="match status" value="1"/>
</dbReference>
<reference evidence="5 6" key="1">
    <citation type="submission" date="2018-06" db="EMBL/GenBank/DDBJ databases">
        <title>A transcriptomic atlas of mushroom development highlights an independent origin of complex multicellularity.</title>
        <authorList>
            <consortium name="DOE Joint Genome Institute"/>
            <person name="Krizsan K."/>
            <person name="Almasi E."/>
            <person name="Merenyi Z."/>
            <person name="Sahu N."/>
            <person name="Viragh M."/>
            <person name="Koszo T."/>
            <person name="Mondo S."/>
            <person name="Kiss B."/>
            <person name="Balint B."/>
            <person name="Kues U."/>
            <person name="Barry K."/>
            <person name="Hegedus J.C."/>
            <person name="Henrissat B."/>
            <person name="Johnson J."/>
            <person name="Lipzen A."/>
            <person name="Ohm R."/>
            <person name="Nagy I."/>
            <person name="Pangilinan J."/>
            <person name="Yan J."/>
            <person name="Xiong Y."/>
            <person name="Grigoriev I.V."/>
            <person name="Hibbett D.S."/>
            <person name="Nagy L.G."/>
        </authorList>
    </citation>
    <scope>NUCLEOTIDE SEQUENCE [LARGE SCALE GENOMIC DNA]</scope>
    <source>
        <strain evidence="5 6">SZMC22713</strain>
    </source>
</reference>
<feature type="compositionally biased region" description="Polar residues" evidence="3">
    <location>
        <begin position="30"/>
        <end position="43"/>
    </location>
</feature>
<dbReference type="PANTHER" id="PTHR46006:SF7">
    <property type="entry name" value="DH DOMAIN-CONTAINING PROTEIN"/>
    <property type="match status" value="1"/>
</dbReference>
<feature type="region of interest" description="Disordered" evidence="3">
    <location>
        <begin position="644"/>
        <end position="695"/>
    </location>
</feature>
<evidence type="ECO:0000256" key="2">
    <source>
        <dbReference type="ARBA" id="ARBA00022490"/>
    </source>
</evidence>
<organism evidence="5 6">
    <name type="scientific">Rickenella mellea</name>
    <dbReference type="NCBI Taxonomy" id="50990"/>
    <lineage>
        <taxon>Eukaryota</taxon>
        <taxon>Fungi</taxon>
        <taxon>Dikarya</taxon>
        <taxon>Basidiomycota</taxon>
        <taxon>Agaricomycotina</taxon>
        <taxon>Agaricomycetes</taxon>
        <taxon>Hymenochaetales</taxon>
        <taxon>Rickenellaceae</taxon>
        <taxon>Rickenella</taxon>
    </lineage>
</organism>
<dbReference type="CDD" id="cd00160">
    <property type="entry name" value="RhoGEF"/>
    <property type="match status" value="1"/>
</dbReference>